<feature type="transmembrane region" description="Helical" evidence="6">
    <location>
        <begin position="115"/>
        <end position="137"/>
    </location>
</feature>
<keyword evidence="4 6" id="KW-0472">Membrane</keyword>
<feature type="region of interest" description="Disordered" evidence="5">
    <location>
        <begin position="226"/>
        <end position="257"/>
    </location>
</feature>
<protein>
    <submittedName>
        <fullName evidence="8">MFS general substrate transporter</fullName>
    </submittedName>
</protein>
<feature type="domain" description="Major facilitator superfamily (MFS) profile" evidence="7">
    <location>
        <begin position="1"/>
        <end position="209"/>
    </location>
</feature>
<feature type="transmembrane region" description="Helical" evidence="6">
    <location>
        <begin position="157"/>
        <end position="174"/>
    </location>
</feature>
<organism evidence="8 9">
    <name type="scientific">Dendrothele bispora (strain CBS 962.96)</name>
    <dbReference type="NCBI Taxonomy" id="1314807"/>
    <lineage>
        <taxon>Eukaryota</taxon>
        <taxon>Fungi</taxon>
        <taxon>Dikarya</taxon>
        <taxon>Basidiomycota</taxon>
        <taxon>Agaricomycotina</taxon>
        <taxon>Agaricomycetes</taxon>
        <taxon>Agaricomycetidae</taxon>
        <taxon>Agaricales</taxon>
        <taxon>Agaricales incertae sedis</taxon>
        <taxon>Dendrothele</taxon>
    </lineage>
</organism>
<evidence type="ECO:0000313" key="8">
    <source>
        <dbReference type="EMBL" id="THU89268.1"/>
    </source>
</evidence>
<evidence type="ECO:0000256" key="5">
    <source>
        <dbReference type="SAM" id="MobiDB-lite"/>
    </source>
</evidence>
<evidence type="ECO:0000256" key="1">
    <source>
        <dbReference type="ARBA" id="ARBA00004141"/>
    </source>
</evidence>
<comment type="subcellular location">
    <subcellularLocation>
        <location evidence="1">Membrane</location>
        <topology evidence="1">Multi-pass membrane protein</topology>
    </subcellularLocation>
</comment>
<accession>A0A4S8LKT8</accession>
<feature type="compositionally biased region" description="Polar residues" evidence="5">
    <location>
        <begin position="242"/>
        <end position="251"/>
    </location>
</feature>
<dbReference type="PANTHER" id="PTHR21576:SF160">
    <property type="entry name" value="NODULIN-LIKE DOMAIN-CONTAINING PROTEIN"/>
    <property type="match status" value="1"/>
</dbReference>
<feature type="compositionally biased region" description="Basic and acidic residues" evidence="5">
    <location>
        <begin position="226"/>
        <end position="241"/>
    </location>
</feature>
<feature type="region of interest" description="Disordered" evidence="5">
    <location>
        <begin position="519"/>
        <end position="545"/>
    </location>
</feature>
<evidence type="ECO:0000259" key="7">
    <source>
        <dbReference type="PROSITE" id="PS50850"/>
    </source>
</evidence>
<evidence type="ECO:0000313" key="9">
    <source>
        <dbReference type="Proteomes" id="UP000297245"/>
    </source>
</evidence>
<dbReference type="InterPro" id="IPR036259">
    <property type="entry name" value="MFS_trans_sf"/>
</dbReference>
<evidence type="ECO:0000256" key="6">
    <source>
        <dbReference type="SAM" id="Phobius"/>
    </source>
</evidence>
<evidence type="ECO:0000256" key="2">
    <source>
        <dbReference type="ARBA" id="ARBA00022692"/>
    </source>
</evidence>
<gene>
    <name evidence="8" type="ORF">K435DRAFT_781701</name>
</gene>
<dbReference type="InterPro" id="IPR020846">
    <property type="entry name" value="MFS_dom"/>
</dbReference>
<keyword evidence="2 6" id="KW-0812">Transmembrane</keyword>
<feature type="transmembrane region" description="Helical" evidence="6">
    <location>
        <begin position="384"/>
        <end position="407"/>
    </location>
</feature>
<feature type="transmembrane region" description="Helical" evidence="6">
    <location>
        <begin position="419"/>
        <end position="438"/>
    </location>
</feature>
<dbReference type="InterPro" id="IPR011701">
    <property type="entry name" value="MFS"/>
</dbReference>
<feature type="transmembrane region" description="Helical" evidence="6">
    <location>
        <begin position="52"/>
        <end position="73"/>
    </location>
</feature>
<sequence>MSQSSAGLPATLVIRRTVTLATSLIVSLAAGTNYVFSAYAPQLASRLHISHTRLNVIALAGNVGVYLSSPIWGMLVDRFGPKPNFFTGFCLLLVGYSGIRIIYDTGVPHSTTSIPTAIFLLLVLFSFMTGVGGNGGFSAALNATAKSFPDSMRGSTVGLVVSGFGLSAFVFSFIARQAFPGETSFLLLTLSLGTAIPMLLGFFLVRPVPLPALEMFPRRVDDRAPLLSQDDHTNSSNEQRESASGSVPNTQQRKRGSKFRRPLLEHIYGRNLFTSLDFWILFSIFSLVSGTGLMYINNVGSMAQVLYVHENPLTYDEKEVARLQATQVSTISLTSFAGRVFIGLLSDFAKAHLEIPRSYLLVLVSGTAVSSQIVASQIDLASRLWIPSALLGSGYGMLFSLCTSLVFEWFGLAHFSETVGFLTLSPLIGGNIFSVAFGRNLDSHESVPTPSGSYRRMALNLLLENAGNGNDGRPSKQCNDGRACYVDTLYLTIGACALTMVLSVWAGWRDYKRIEASLTSSERVDGTTSEDEIQRGEAEDRAEEA</sequence>
<feature type="transmembrane region" description="Helical" evidence="6">
    <location>
        <begin position="359"/>
        <end position="378"/>
    </location>
</feature>
<feature type="transmembrane region" description="Helical" evidence="6">
    <location>
        <begin position="489"/>
        <end position="508"/>
    </location>
</feature>
<dbReference type="Proteomes" id="UP000297245">
    <property type="component" value="Unassembled WGS sequence"/>
</dbReference>
<feature type="transmembrane region" description="Helical" evidence="6">
    <location>
        <begin position="20"/>
        <end position="40"/>
    </location>
</feature>
<keyword evidence="9" id="KW-1185">Reference proteome</keyword>
<dbReference type="Pfam" id="PF07690">
    <property type="entry name" value="MFS_1"/>
    <property type="match status" value="1"/>
</dbReference>
<dbReference type="Gene3D" id="1.20.1250.20">
    <property type="entry name" value="MFS general substrate transporter like domains"/>
    <property type="match status" value="1"/>
</dbReference>
<dbReference type="EMBL" id="ML179374">
    <property type="protein sequence ID" value="THU89268.1"/>
    <property type="molecule type" value="Genomic_DNA"/>
</dbReference>
<feature type="transmembrane region" description="Helical" evidence="6">
    <location>
        <begin position="186"/>
        <end position="205"/>
    </location>
</feature>
<proteinExistence type="predicted"/>
<feature type="transmembrane region" description="Helical" evidence="6">
    <location>
        <begin position="85"/>
        <end position="103"/>
    </location>
</feature>
<dbReference type="SUPFAM" id="SSF103473">
    <property type="entry name" value="MFS general substrate transporter"/>
    <property type="match status" value="1"/>
</dbReference>
<dbReference type="GO" id="GO:0022857">
    <property type="term" value="F:transmembrane transporter activity"/>
    <property type="evidence" value="ECO:0007669"/>
    <property type="project" value="InterPro"/>
</dbReference>
<reference evidence="8 9" key="1">
    <citation type="journal article" date="2019" name="Nat. Ecol. Evol.">
        <title>Megaphylogeny resolves global patterns of mushroom evolution.</title>
        <authorList>
            <person name="Varga T."/>
            <person name="Krizsan K."/>
            <person name="Foldi C."/>
            <person name="Dima B."/>
            <person name="Sanchez-Garcia M."/>
            <person name="Sanchez-Ramirez S."/>
            <person name="Szollosi G.J."/>
            <person name="Szarkandi J.G."/>
            <person name="Papp V."/>
            <person name="Albert L."/>
            <person name="Andreopoulos W."/>
            <person name="Angelini C."/>
            <person name="Antonin V."/>
            <person name="Barry K.W."/>
            <person name="Bougher N.L."/>
            <person name="Buchanan P."/>
            <person name="Buyck B."/>
            <person name="Bense V."/>
            <person name="Catcheside P."/>
            <person name="Chovatia M."/>
            <person name="Cooper J."/>
            <person name="Damon W."/>
            <person name="Desjardin D."/>
            <person name="Finy P."/>
            <person name="Geml J."/>
            <person name="Haridas S."/>
            <person name="Hughes K."/>
            <person name="Justo A."/>
            <person name="Karasinski D."/>
            <person name="Kautmanova I."/>
            <person name="Kiss B."/>
            <person name="Kocsube S."/>
            <person name="Kotiranta H."/>
            <person name="LaButti K.M."/>
            <person name="Lechner B.E."/>
            <person name="Liimatainen K."/>
            <person name="Lipzen A."/>
            <person name="Lukacs Z."/>
            <person name="Mihaltcheva S."/>
            <person name="Morgado L.N."/>
            <person name="Niskanen T."/>
            <person name="Noordeloos M.E."/>
            <person name="Ohm R.A."/>
            <person name="Ortiz-Santana B."/>
            <person name="Ovrebo C."/>
            <person name="Racz N."/>
            <person name="Riley R."/>
            <person name="Savchenko A."/>
            <person name="Shiryaev A."/>
            <person name="Soop K."/>
            <person name="Spirin V."/>
            <person name="Szebenyi C."/>
            <person name="Tomsovsky M."/>
            <person name="Tulloss R.E."/>
            <person name="Uehling J."/>
            <person name="Grigoriev I.V."/>
            <person name="Vagvolgyi C."/>
            <person name="Papp T."/>
            <person name="Martin F.M."/>
            <person name="Miettinen O."/>
            <person name="Hibbett D.S."/>
            <person name="Nagy L.G."/>
        </authorList>
    </citation>
    <scope>NUCLEOTIDE SEQUENCE [LARGE SCALE GENOMIC DNA]</scope>
    <source>
        <strain evidence="8 9">CBS 962.96</strain>
    </source>
</reference>
<dbReference type="PROSITE" id="PS50850">
    <property type="entry name" value="MFS"/>
    <property type="match status" value="1"/>
</dbReference>
<feature type="compositionally biased region" description="Basic and acidic residues" evidence="5">
    <location>
        <begin position="532"/>
        <end position="545"/>
    </location>
</feature>
<evidence type="ECO:0000256" key="4">
    <source>
        <dbReference type="ARBA" id="ARBA00023136"/>
    </source>
</evidence>
<name>A0A4S8LKT8_DENBC</name>
<evidence type="ECO:0000256" key="3">
    <source>
        <dbReference type="ARBA" id="ARBA00022989"/>
    </source>
</evidence>
<dbReference type="PANTHER" id="PTHR21576">
    <property type="entry name" value="UNCHARACTERIZED NODULIN-LIKE PROTEIN"/>
    <property type="match status" value="1"/>
</dbReference>
<dbReference type="GO" id="GO:0000329">
    <property type="term" value="C:fungal-type vacuole membrane"/>
    <property type="evidence" value="ECO:0007669"/>
    <property type="project" value="TreeGrafter"/>
</dbReference>
<keyword evidence="3 6" id="KW-1133">Transmembrane helix</keyword>
<feature type="transmembrane region" description="Helical" evidence="6">
    <location>
        <begin position="278"/>
        <end position="296"/>
    </location>
</feature>
<dbReference type="AlphaFoldDB" id="A0A4S8LKT8"/>
<dbReference type="OrthoDB" id="410267at2759"/>